<keyword evidence="8 9" id="KW-0012">Acyltransferase</keyword>
<comment type="similarity">
    <text evidence="2 9">Belongs to the CN hydrolase family. Apolipoprotein N-acyltransferase subfamily.</text>
</comment>
<protein>
    <recommendedName>
        <fullName evidence="9">Apolipoprotein N-acyltransferase</fullName>
        <shortName evidence="9">ALP N-acyltransferase</shortName>
        <ecNumber evidence="9">2.3.1.269</ecNumber>
    </recommendedName>
</protein>
<dbReference type="HAMAP" id="MF_01148">
    <property type="entry name" value="Lnt"/>
    <property type="match status" value="1"/>
</dbReference>
<comment type="subcellular location">
    <subcellularLocation>
        <location evidence="1 9">Cell membrane</location>
        <topology evidence="1 9">Multi-pass membrane protein</topology>
    </subcellularLocation>
</comment>
<feature type="transmembrane region" description="Helical" evidence="9">
    <location>
        <begin position="164"/>
        <end position="190"/>
    </location>
</feature>
<dbReference type="Gene3D" id="3.60.110.10">
    <property type="entry name" value="Carbon-nitrogen hydrolase"/>
    <property type="match status" value="1"/>
</dbReference>
<comment type="function">
    <text evidence="9">Catalyzes the phospholipid dependent N-acylation of the N-terminal cysteine of apolipoprotein, the last step in lipoprotein maturation.</text>
</comment>
<dbReference type="PROSITE" id="PS50263">
    <property type="entry name" value="CN_HYDROLASE"/>
    <property type="match status" value="1"/>
</dbReference>
<name>A0ABS8D5C9_9NEIS</name>
<evidence type="ECO:0000256" key="6">
    <source>
        <dbReference type="ARBA" id="ARBA00022989"/>
    </source>
</evidence>
<dbReference type="InterPro" id="IPR036526">
    <property type="entry name" value="C-N_Hydrolase_sf"/>
</dbReference>
<keyword evidence="4 9" id="KW-0808">Transferase</keyword>
<keyword evidence="5 9" id="KW-0812">Transmembrane</keyword>
<dbReference type="Proteomes" id="UP001165395">
    <property type="component" value="Unassembled WGS sequence"/>
</dbReference>
<proteinExistence type="inferred from homology"/>
<evidence type="ECO:0000256" key="8">
    <source>
        <dbReference type="ARBA" id="ARBA00023315"/>
    </source>
</evidence>
<dbReference type="NCBIfam" id="TIGR00546">
    <property type="entry name" value="lnt"/>
    <property type="match status" value="1"/>
</dbReference>
<feature type="transmembrane region" description="Helical" evidence="9">
    <location>
        <begin position="62"/>
        <end position="85"/>
    </location>
</feature>
<feature type="transmembrane region" description="Helical" evidence="9">
    <location>
        <begin position="97"/>
        <end position="117"/>
    </location>
</feature>
<comment type="catalytic activity">
    <reaction evidence="9">
        <text>N-terminal S-1,2-diacyl-sn-glyceryl-L-cysteinyl-[lipoprotein] + a glycerophospholipid = N-acyl-S-1,2-diacyl-sn-glyceryl-L-cysteinyl-[lipoprotein] + a 2-acyl-sn-glycero-3-phospholipid + H(+)</text>
        <dbReference type="Rhea" id="RHEA:48228"/>
        <dbReference type="Rhea" id="RHEA-COMP:14681"/>
        <dbReference type="Rhea" id="RHEA-COMP:14684"/>
        <dbReference type="ChEBI" id="CHEBI:15378"/>
        <dbReference type="ChEBI" id="CHEBI:136912"/>
        <dbReference type="ChEBI" id="CHEBI:140656"/>
        <dbReference type="ChEBI" id="CHEBI:140657"/>
        <dbReference type="ChEBI" id="CHEBI:140660"/>
        <dbReference type="EC" id="2.3.1.269"/>
    </reaction>
</comment>
<evidence type="ECO:0000313" key="11">
    <source>
        <dbReference type="EMBL" id="MCB6183405.1"/>
    </source>
</evidence>
<gene>
    <name evidence="9 11" type="primary">lnt</name>
    <name evidence="11" type="ORF">LIN78_07585</name>
</gene>
<feature type="transmembrane region" description="Helical" evidence="9">
    <location>
        <begin position="32"/>
        <end position="50"/>
    </location>
</feature>
<keyword evidence="12" id="KW-1185">Reference proteome</keyword>
<dbReference type="SUPFAM" id="SSF56317">
    <property type="entry name" value="Carbon-nitrogen hydrolase"/>
    <property type="match status" value="1"/>
</dbReference>
<feature type="domain" description="CN hydrolase" evidence="10">
    <location>
        <begin position="229"/>
        <end position="471"/>
    </location>
</feature>
<evidence type="ECO:0000256" key="7">
    <source>
        <dbReference type="ARBA" id="ARBA00023136"/>
    </source>
</evidence>
<dbReference type="InterPro" id="IPR045378">
    <property type="entry name" value="LNT_N"/>
</dbReference>
<reference evidence="11" key="1">
    <citation type="submission" date="2021-10" db="EMBL/GenBank/DDBJ databases">
        <title>The complete genome sequence of Leeia sp. TBRC 13508.</title>
        <authorList>
            <person name="Charoenyingcharoen P."/>
            <person name="Yukphan P."/>
        </authorList>
    </citation>
    <scope>NUCLEOTIDE SEQUENCE</scope>
    <source>
        <strain evidence="11">TBRC 13508</strain>
    </source>
</reference>
<evidence type="ECO:0000256" key="4">
    <source>
        <dbReference type="ARBA" id="ARBA00022679"/>
    </source>
</evidence>
<dbReference type="EC" id="2.3.1.269" evidence="9"/>
<dbReference type="EMBL" id="JAJBZT010000003">
    <property type="protein sequence ID" value="MCB6183405.1"/>
    <property type="molecule type" value="Genomic_DNA"/>
</dbReference>
<dbReference type="Pfam" id="PF00795">
    <property type="entry name" value="CN_hydrolase"/>
    <property type="match status" value="1"/>
</dbReference>
<keyword evidence="3 9" id="KW-1003">Cell membrane</keyword>
<keyword evidence="7 9" id="KW-0472">Membrane</keyword>
<organism evidence="11 12">
    <name type="scientific">Leeia speluncae</name>
    <dbReference type="NCBI Taxonomy" id="2884804"/>
    <lineage>
        <taxon>Bacteria</taxon>
        <taxon>Pseudomonadati</taxon>
        <taxon>Pseudomonadota</taxon>
        <taxon>Betaproteobacteria</taxon>
        <taxon>Neisseriales</taxon>
        <taxon>Leeiaceae</taxon>
        <taxon>Leeia</taxon>
    </lineage>
</organism>
<dbReference type="Pfam" id="PF20154">
    <property type="entry name" value="LNT_N"/>
    <property type="match status" value="1"/>
</dbReference>
<dbReference type="CDD" id="cd07571">
    <property type="entry name" value="ALP_N-acyl_transferase"/>
    <property type="match status" value="1"/>
</dbReference>
<evidence type="ECO:0000256" key="5">
    <source>
        <dbReference type="ARBA" id="ARBA00022692"/>
    </source>
</evidence>
<evidence type="ECO:0000256" key="3">
    <source>
        <dbReference type="ARBA" id="ARBA00022475"/>
    </source>
</evidence>
<evidence type="ECO:0000256" key="9">
    <source>
        <dbReference type="HAMAP-Rule" id="MF_01148"/>
    </source>
</evidence>
<evidence type="ECO:0000256" key="2">
    <source>
        <dbReference type="ARBA" id="ARBA00010065"/>
    </source>
</evidence>
<dbReference type="InterPro" id="IPR003010">
    <property type="entry name" value="C-N_Hydrolase"/>
</dbReference>
<feature type="transmembrane region" description="Helical" evidence="9">
    <location>
        <begin position="197"/>
        <end position="215"/>
    </location>
</feature>
<comment type="pathway">
    <text evidence="9">Protein modification; lipoprotein biosynthesis (N-acyl transfer).</text>
</comment>
<dbReference type="PANTHER" id="PTHR38686:SF1">
    <property type="entry name" value="APOLIPOPROTEIN N-ACYLTRANSFERASE"/>
    <property type="match status" value="1"/>
</dbReference>
<evidence type="ECO:0000256" key="1">
    <source>
        <dbReference type="ARBA" id="ARBA00004651"/>
    </source>
</evidence>
<dbReference type="RefSeq" id="WP_227180136.1">
    <property type="nucleotide sequence ID" value="NZ_JAJBZT010000003.1"/>
</dbReference>
<comment type="caution">
    <text evidence="11">The sequence shown here is derived from an EMBL/GenBank/DDBJ whole genome shotgun (WGS) entry which is preliminary data.</text>
</comment>
<feature type="transmembrane region" description="Helical" evidence="9">
    <location>
        <begin position="124"/>
        <end position="144"/>
    </location>
</feature>
<dbReference type="PANTHER" id="PTHR38686">
    <property type="entry name" value="APOLIPOPROTEIN N-ACYLTRANSFERASE"/>
    <property type="match status" value="1"/>
</dbReference>
<evidence type="ECO:0000259" key="10">
    <source>
        <dbReference type="PROSITE" id="PS50263"/>
    </source>
</evidence>
<accession>A0ABS8D5C9</accession>
<dbReference type="InterPro" id="IPR004563">
    <property type="entry name" value="Apolipo_AcylTrfase"/>
</dbReference>
<sequence length="504" mass="55835">MSLSRWRERGLAALIGALSVFTYAPFQIGGVSLGWLAPLPLAWLFARGLVTQPVTRWQLTTVSWWYGVGAFVAGVHWISVSLSVFGGMPAWMADTGTVLFAMYLALFPMLAGFAASCLRSKQRWLDVVVFAMIWVLSECLRGWLFTGFPWLAVGFSQTDTVLVGFIPVGGVLLASFAVALVAGLFALAWLKKSLKPVVYIALIYVAGAGLSIIQWTSPMKAPPLTVSLLQGNIPQDLKWNPEFARQSLDTYLLQLQASKGQLKVLPETALPLFYQRAKTDIPDFLAQVKAIASVPRQGVLMGTPEMGRTWDEYYNSAVLIQGKDVDQWYRKAHLVPLGEYLPLKPLTSWLLKVLNIPLGDMSSGSAYQSPIQFGSYRLAVNICYEDVFGTELIQSAKQANVMINMSNLAWFGKTIALDQHLQIARVRAIENGRPMIRATNTGATAIIDANGKLLSALPYFESSILEGQIQGMEGETPYQRLGGDRWIYLLILVLIGRYWWLRRA</sequence>
<feature type="transmembrane region" description="Helical" evidence="9">
    <location>
        <begin position="485"/>
        <end position="501"/>
    </location>
</feature>
<keyword evidence="6 9" id="KW-1133">Transmembrane helix</keyword>
<evidence type="ECO:0000313" key="12">
    <source>
        <dbReference type="Proteomes" id="UP001165395"/>
    </source>
</evidence>